<evidence type="ECO:0000256" key="3">
    <source>
        <dbReference type="ARBA" id="ARBA00022475"/>
    </source>
</evidence>
<keyword evidence="7 8" id="KW-0472">Membrane</keyword>
<keyword evidence="6 8" id="KW-1133">Transmembrane helix</keyword>
<dbReference type="InterPro" id="IPR018076">
    <property type="entry name" value="T2SS_GspF_dom"/>
</dbReference>
<evidence type="ECO:0000256" key="6">
    <source>
        <dbReference type="ARBA" id="ARBA00022989"/>
    </source>
</evidence>
<gene>
    <name evidence="10" type="ORF">G3M99_01560</name>
</gene>
<comment type="similarity">
    <text evidence="2">Belongs to the GSP F family.</text>
</comment>
<proteinExistence type="inferred from homology"/>
<dbReference type="AlphaFoldDB" id="A0A6M0GYI6"/>
<evidence type="ECO:0000256" key="4">
    <source>
        <dbReference type="ARBA" id="ARBA00022519"/>
    </source>
</evidence>
<dbReference type="EMBL" id="JAAGPU010000001">
    <property type="protein sequence ID" value="NEU03560.1"/>
    <property type="molecule type" value="Genomic_DNA"/>
</dbReference>
<comment type="caution">
    <text evidence="10">The sequence shown here is derived from an EMBL/GenBank/DDBJ whole genome shotgun (WGS) entry which is preliminary data.</text>
</comment>
<dbReference type="RefSeq" id="WP_199868879.1">
    <property type="nucleotide sequence ID" value="NZ_JAAGPU010000001.1"/>
</dbReference>
<dbReference type="Gene3D" id="1.20.81.30">
    <property type="entry name" value="Type II secretion system (T2SS), domain F"/>
    <property type="match status" value="2"/>
</dbReference>
<dbReference type="Pfam" id="PF00482">
    <property type="entry name" value="T2SSF"/>
    <property type="match status" value="2"/>
</dbReference>
<evidence type="ECO:0000256" key="7">
    <source>
        <dbReference type="ARBA" id="ARBA00023136"/>
    </source>
</evidence>
<keyword evidence="3" id="KW-1003">Cell membrane</keyword>
<feature type="transmembrane region" description="Helical" evidence="8">
    <location>
        <begin position="219"/>
        <end position="235"/>
    </location>
</feature>
<feature type="transmembrane region" description="Helical" evidence="8">
    <location>
        <begin position="370"/>
        <end position="391"/>
    </location>
</feature>
<reference evidence="10 11" key="1">
    <citation type="submission" date="2020-02" db="EMBL/GenBank/DDBJ databases">
        <title>Genome assembly of a novel Clostridium senegalense strain.</title>
        <authorList>
            <person name="Gupta T.B."/>
            <person name="Jauregui R."/>
            <person name="Maclean P."/>
            <person name="Nawarathana A."/>
            <person name="Brightwell G."/>
        </authorList>
    </citation>
    <scope>NUCLEOTIDE SEQUENCE [LARGE SCALE GENOMIC DNA]</scope>
    <source>
        <strain evidence="10 11">AGRFS4</strain>
    </source>
</reference>
<keyword evidence="4" id="KW-0997">Cell inner membrane</keyword>
<organism evidence="10 11">
    <name type="scientific">Clostridium senegalense</name>
    <dbReference type="NCBI Taxonomy" id="1465809"/>
    <lineage>
        <taxon>Bacteria</taxon>
        <taxon>Bacillati</taxon>
        <taxon>Bacillota</taxon>
        <taxon>Clostridia</taxon>
        <taxon>Eubacteriales</taxon>
        <taxon>Clostridiaceae</taxon>
        <taxon>Clostridium</taxon>
    </lineage>
</organism>
<evidence type="ECO:0000313" key="11">
    <source>
        <dbReference type="Proteomes" id="UP000481872"/>
    </source>
</evidence>
<keyword evidence="5 8" id="KW-0812">Transmembrane</keyword>
<evidence type="ECO:0000313" key="10">
    <source>
        <dbReference type="EMBL" id="NEU03560.1"/>
    </source>
</evidence>
<dbReference type="Proteomes" id="UP000481872">
    <property type="component" value="Unassembled WGS sequence"/>
</dbReference>
<evidence type="ECO:0000259" key="9">
    <source>
        <dbReference type="Pfam" id="PF00482"/>
    </source>
</evidence>
<evidence type="ECO:0000256" key="1">
    <source>
        <dbReference type="ARBA" id="ARBA00004429"/>
    </source>
</evidence>
<name>A0A6M0GYI6_9CLOT</name>
<dbReference type="PANTHER" id="PTHR30012:SF0">
    <property type="entry name" value="TYPE II SECRETION SYSTEM PROTEIN F-RELATED"/>
    <property type="match status" value="1"/>
</dbReference>
<dbReference type="GO" id="GO:0005886">
    <property type="term" value="C:plasma membrane"/>
    <property type="evidence" value="ECO:0007669"/>
    <property type="project" value="UniProtKB-SubCell"/>
</dbReference>
<dbReference type="FunFam" id="1.20.81.30:FF:000001">
    <property type="entry name" value="Type II secretion system protein F"/>
    <property type="match status" value="1"/>
</dbReference>
<accession>A0A6M0GYI6</accession>
<feature type="transmembrane region" description="Helical" evidence="8">
    <location>
        <begin position="164"/>
        <end position="190"/>
    </location>
</feature>
<sequence length="399" mass="46426">MKYKYFAVDKNRNNISGYETAENSIELLKYLKKNNLYCIKFYKIKDSKFKKIFCKVSYKDISMFCKYMSISLKSGMNFVEIINLVIYRINNKQIKKSLTIIKNEVESGESFNQAMKKFSNLYPKLLVNMIKLGEETGNLEKVFENMEKYYESKYKLKRKFVSSLMYPIIVLSLGLVIQIFFMTSILPTFINQFNLDKGSLPNITKFYIVISKYLKVNKVKVIIVLFMIMFVMYILKNKIYANKKVSKNLFKIPVVGNLMMKTFRENFSSNMNLLMRSGLNVVESLEYTIDNIGNIYLKEKMNLAMLKIFQGNNCAQSLMETSFFPQFFIEVIAIGEASGTLNESFKTLEDILGEELEEFLDKTIVITQPLTIIIVGILITTLIVAMLMPMLNMIEFINM</sequence>
<keyword evidence="11" id="KW-1185">Reference proteome</keyword>
<evidence type="ECO:0000256" key="2">
    <source>
        <dbReference type="ARBA" id="ARBA00005745"/>
    </source>
</evidence>
<dbReference type="PRINTS" id="PR00812">
    <property type="entry name" value="BCTERIALGSPF"/>
</dbReference>
<feature type="domain" description="Type II secretion system protein GspF" evidence="9">
    <location>
        <begin position="64"/>
        <end position="187"/>
    </location>
</feature>
<dbReference type="PANTHER" id="PTHR30012">
    <property type="entry name" value="GENERAL SECRETION PATHWAY PROTEIN"/>
    <property type="match status" value="1"/>
</dbReference>
<evidence type="ECO:0000256" key="5">
    <source>
        <dbReference type="ARBA" id="ARBA00022692"/>
    </source>
</evidence>
<evidence type="ECO:0000256" key="8">
    <source>
        <dbReference type="SAM" id="Phobius"/>
    </source>
</evidence>
<dbReference type="InterPro" id="IPR003004">
    <property type="entry name" value="GspF/PilC"/>
</dbReference>
<protein>
    <submittedName>
        <fullName evidence="10">Type II secretion system F family protein</fullName>
    </submittedName>
</protein>
<comment type="subcellular location">
    <subcellularLocation>
        <location evidence="1">Cell inner membrane</location>
        <topology evidence="1">Multi-pass membrane protein</topology>
    </subcellularLocation>
</comment>
<dbReference type="InterPro" id="IPR042094">
    <property type="entry name" value="T2SS_GspF_sf"/>
</dbReference>
<feature type="domain" description="Type II secretion system protein GspF" evidence="9">
    <location>
        <begin position="267"/>
        <end position="389"/>
    </location>
</feature>